<dbReference type="OMA" id="AYFAWRY"/>
<dbReference type="InterPro" id="IPR018506">
    <property type="entry name" value="Cyt_B5_heme-BS"/>
</dbReference>
<dbReference type="Gene3D" id="3.10.120.10">
    <property type="entry name" value="Cytochrome b5-like heme/steroid binding domain"/>
    <property type="match status" value="1"/>
</dbReference>
<dbReference type="PRINTS" id="PR00363">
    <property type="entry name" value="CYTOCHROMEB5"/>
</dbReference>
<sequence length="119" mass="13130">MAKIYTYEDVAQHSTSEDAWIVIDNRVYEVTKFLDEHPGGEEILLEMAGADATTNFLDIGHSDDAMKILKTRYIGDIDPSSKPIPKKVVETTSSETKGSGKLASVIALICFVIGYYLLN</sequence>
<dbReference type="PANTHER" id="PTHR19359">
    <property type="entry name" value="CYTOCHROME B5"/>
    <property type="match status" value="1"/>
</dbReference>
<dbReference type="GO" id="GO:0020037">
    <property type="term" value="F:heme binding"/>
    <property type="evidence" value="ECO:0007669"/>
    <property type="project" value="UniProtKB-UniRule"/>
</dbReference>
<evidence type="ECO:0000256" key="5">
    <source>
        <dbReference type="ARBA" id="ARBA00023004"/>
    </source>
</evidence>
<evidence type="ECO:0000256" key="3">
    <source>
        <dbReference type="ARBA" id="ARBA00022692"/>
    </source>
</evidence>
<feature type="transmembrane region" description="Helical" evidence="8">
    <location>
        <begin position="102"/>
        <end position="118"/>
    </location>
</feature>
<reference evidence="10 11" key="1">
    <citation type="journal article" date="2011" name="Proc. Natl. Acad. Sci. U.S.A.">
        <title>Evolutionary erosion of yeast sex chromosomes by mating-type switching accidents.</title>
        <authorList>
            <person name="Gordon J.L."/>
            <person name="Armisen D."/>
            <person name="Proux-Wera E."/>
            <person name="Oheigeartaigh S.S."/>
            <person name="Byrne K.P."/>
            <person name="Wolfe K.H."/>
        </authorList>
    </citation>
    <scope>NUCLEOTIDE SEQUENCE [LARGE SCALE GENOMIC DNA]</scope>
    <source>
        <strain evidence="11">ATCC MYA-139 / BCRC 22969 / CBS 8797 / CCRC 22969 / KCTC 17520 / NBRC 10181 / NCYC 3082</strain>
    </source>
</reference>
<dbReference type="HOGENOM" id="CLU_102602_3_2_1"/>
<keyword evidence="6 8" id="KW-0472">Membrane</keyword>
<dbReference type="FunFam" id="3.10.120.10:FF:000002">
    <property type="entry name" value="Cytochrome b5 type B"/>
    <property type="match status" value="1"/>
</dbReference>
<keyword evidence="8" id="KW-1133">Transmembrane helix</keyword>
<dbReference type="SMART" id="SM01117">
    <property type="entry name" value="Cyt-b5"/>
    <property type="match status" value="1"/>
</dbReference>
<reference evidence="11" key="2">
    <citation type="submission" date="2012-08" db="EMBL/GenBank/DDBJ databases">
        <title>Genome sequence of Kazachstania naganishii.</title>
        <authorList>
            <person name="Gordon J.L."/>
            <person name="Armisen D."/>
            <person name="Proux-Wera E."/>
            <person name="OhEigeartaigh S.S."/>
            <person name="Byrne K.P."/>
            <person name="Wolfe K.H."/>
        </authorList>
    </citation>
    <scope>NUCLEOTIDE SEQUENCE [LARGE SCALE GENOMIC DNA]</scope>
    <source>
        <strain evidence="11">ATCC MYA-139 / BCRC 22969 / CBS 8797 / CCRC 22969 / KCTC 17520 / NBRC 10181 / NCYC 3082</strain>
    </source>
</reference>
<dbReference type="PROSITE" id="PS50255">
    <property type="entry name" value="CYTOCHROME_B5_2"/>
    <property type="match status" value="1"/>
</dbReference>
<evidence type="ECO:0000256" key="7">
    <source>
        <dbReference type="ARBA" id="ARBA00038168"/>
    </source>
</evidence>
<dbReference type="eggNOG" id="KOG0537">
    <property type="taxonomic scope" value="Eukaryota"/>
</dbReference>
<protein>
    <recommendedName>
        <fullName evidence="9">Cytochrome b5 heme-binding domain-containing protein</fullName>
    </recommendedName>
</protein>
<dbReference type="GeneID" id="34527732"/>
<dbReference type="Pfam" id="PF00173">
    <property type="entry name" value="Cyt-b5"/>
    <property type="match status" value="1"/>
</dbReference>
<dbReference type="RefSeq" id="XP_022466234.1">
    <property type="nucleotide sequence ID" value="XM_022609882.1"/>
</dbReference>
<dbReference type="GO" id="GO:0016020">
    <property type="term" value="C:membrane"/>
    <property type="evidence" value="ECO:0007669"/>
    <property type="project" value="UniProtKB-SubCell"/>
</dbReference>
<evidence type="ECO:0000256" key="2">
    <source>
        <dbReference type="ARBA" id="ARBA00022617"/>
    </source>
</evidence>
<dbReference type="InterPro" id="IPR001199">
    <property type="entry name" value="Cyt_B5-like_heme/steroid-bd"/>
</dbReference>
<organism evidence="10 11">
    <name type="scientific">Huiozyma naganishii (strain ATCC MYA-139 / BCRC 22969 / CBS 8797 / KCTC 17520 / NBRC 10181 / NCYC 3082 / Yp74L-3)</name>
    <name type="common">Yeast</name>
    <name type="synonym">Kazachstania naganishii</name>
    <dbReference type="NCBI Taxonomy" id="1071383"/>
    <lineage>
        <taxon>Eukaryota</taxon>
        <taxon>Fungi</taxon>
        <taxon>Dikarya</taxon>
        <taxon>Ascomycota</taxon>
        <taxon>Saccharomycotina</taxon>
        <taxon>Saccharomycetes</taxon>
        <taxon>Saccharomycetales</taxon>
        <taxon>Saccharomycetaceae</taxon>
        <taxon>Huiozyma</taxon>
    </lineage>
</organism>
<dbReference type="PANTHER" id="PTHR19359:SF14">
    <property type="entry name" value="CYTOCHROME B5 A"/>
    <property type="match status" value="1"/>
</dbReference>
<gene>
    <name evidence="10" type="primary">KNAG0I02040</name>
    <name evidence="10" type="ordered locus">KNAG_0I02040</name>
</gene>
<evidence type="ECO:0000256" key="4">
    <source>
        <dbReference type="ARBA" id="ARBA00022723"/>
    </source>
</evidence>
<dbReference type="Proteomes" id="UP000006310">
    <property type="component" value="Chromosome 9"/>
</dbReference>
<keyword evidence="4 8" id="KW-0479">Metal-binding</keyword>
<dbReference type="OrthoDB" id="260519at2759"/>
<keyword evidence="3 8" id="KW-0812">Transmembrane</keyword>
<dbReference type="GO" id="GO:0046872">
    <property type="term" value="F:metal ion binding"/>
    <property type="evidence" value="ECO:0007669"/>
    <property type="project" value="UniProtKB-UniRule"/>
</dbReference>
<dbReference type="SUPFAM" id="SSF55856">
    <property type="entry name" value="Cytochrome b5-like heme/steroid binding domain"/>
    <property type="match status" value="1"/>
</dbReference>
<proteinExistence type="inferred from homology"/>
<keyword evidence="5 8" id="KW-0408">Iron</keyword>
<dbReference type="PROSITE" id="PS00191">
    <property type="entry name" value="CYTOCHROME_B5_1"/>
    <property type="match status" value="1"/>
</dbReference>
<comment type="similarity">
    <text evidence="7 8">Belongs to the cytochrome b5 family.</text>
</comment>
<dbReference type="EMBL" id="HE978322">
    <property type="protein sequence ID" value="CCK71989.1"/>
    <property type="molecule type" value="Genomic_DNA"/>
</dbReference>
<evidence type="ECO:0000256" key="1">
    <source>
        <dbReference type="ARBA" id="ARBA00004370"/>
    </source>
</evidence>
<dbReference type="STRING" id="1071383.J7S9B3"/>
<evidence type="ECO:0000313" key="10">
    <source>
        <dbReference type="EMBL" id="CCK71989.1"/>
    </source>
</evidence>
<feature type="domain" description="Cytochrome b5 heme-binding" evidence="9">
    <location>
        <begin position="2"/>
        <end position="78"/>
    </location>
</feature>
<keyword evidence="2 8" id="KW-0349">Heme</keyword>
<evidence type="ECO:0000256" key="6">
    <source>
        <dbReference type="ARBA" id="ARBA00023136"/>
    </source>
</evidence>
<dbReference type="AlphaFoldDB" id="J7S9B3"/>
<dbReference type="KEGG" id="kng:KNAG_0I02040"/>
<comment type="subcellular location">
    <subcellularLocation>
        <location evidence="1">Membrane</location>
    </subcellularLocation>
</comment>
<evidence type="ECO:0000313" key="11">
    <source>
        <dbReference type="Proteomes" id="UP000006310"/>
    </source>
</evidence>
<name>J7S9B3_HUIN7</name>
<dbReference type="InterPro" id="IPR050668">
    <property type="entry name" value="Cytochrome_b5"/>
</dbReference>
<evidence type="ECO:0000259" key="9">
    <source>
        <dbReference type="PROSITE" id="PS50255"/>
    </source>
</evidence>
<keyword evidence="11" id="KW-1185">Reference proteome</keyword>
<evidence type="ECO:0000256" key="8">
    <source>
        <dbReference type="RuleBase" id="RU362121"/>
    </source>
</evidence>
<dbReference type="InterPro" id="IPR036400">
    <property type="entry name" value="Cyt_B5-like_heme/steroid_sf"/>
</dbReference>
<accession>J7S9B3</accession>